<comment type="caution">
    <text evidence="1">The sequence shown here is derived from an EMBL/GenBank/DDBJ whole genome shotgun (WGS) entry which is preliminary data.</text>
</comment>
<keyword evidence="2" id="KW-1185">Reference proteome</keyword>
<accession>A0A840I4L4</accession>
<dbReference type="EMBL" id="JACHOB010000005">
    <property type="protein sequence ID" value="MBB4659727.1"/>
    <property type="molecule type" value="Genomic_DNA"/>
</dbReference>
<reference evidence="1 2" key="1">
    <citation type="submission" date="2020-08" db="EMBL/GenBank/DDBJ databases">
        <title>Genomic Encyclopedia of Type Strains, Phase IV (KMG-IV): sequencing the most valuable type-strain genomes for metagenomic binning, comparative biology and taxonomic classification.</title>
        <authorList>
            <person name="Goeker M."/>
        </authorList>
    </citation>
    <scope>NUCLEOTIDE SEQUENCE [LARGE SCALE GENOMIC DNA]</scope>
    <source>
        <strain evidence="1 2">DSM 102850</strain>
    </source>
</reference>
<sequence>MSDRRLPFQPFGLIVAPAQTIFFGPHLRPDYADAPRSVQAVFLHEMTHCAQAQAGMDLIPRGIGAHASARFLGRSAYAYDPSPAPLVGRPFEHQAAMVEDAWRMLGGLLPRHADARLPDLLAALGHADVLASRTASLSFGAPPLLRTPLR</sequence>
<name>A0A840I4L4_9PROT</name>
<dbReference type="AlphaFoldDB" id="A0A840I4L4"/>
<protein>
    <recommendedName>
        <fullName evidence="3">Vgr related protein</fullName>
    </recommendedName>
</protein>
<evidence type="ECO:0000313" key="2">
    <source>
        <dbReference type="Proteomes" id="UP000563524"/>
    </source>
</evidence>
<organism evidence="1 2">
    <name type="scientific">Parvularcula dongshanensis</name>
    <dbReference type="NCBI Taxonomy" id="1173995"/>
    <lineage>
        <taxon>Bacteria</taxon>
        <taxon>Pseudomonadati</taxon>
        <taxon>Pseudomonadota</taxon>
        <taxon>Alphaproteobacteria</taxon>
        <taxon>Parvularculales</taxon>
        <taxon>Parvularculaceae</taxon>
        <taxon>Parvularcula</taxon>
    </lineage>
</organism>
<evidence type="ECO:0008006" key="3">
    <source>
        <dbReference type="Google" id="ProtNLM"/>
    </source>
</evidence>
<dbReference type="RefSeq" id="WP_183818629.1">
    <property type="nucleotide sequence ID" value="NZ_JACHOB010000005.1"/>
</dbReference>
<evidence type="ECO:0000313" key="1">
    <source>
        <dbReference type="EMBL" id="MBB4659727.1"/>
    </source>
</evidence>
<gene>
    <name evidence="1" type="ORF">GGQ59_002268</name>
</gene>
<proteinExistence type="predicted"/>
<dbReference type="Proteomes" id="UP000563524">
    <property type="component" value="Unassembled WGS sequence"/>
</dbReference>